<keyword evidence="2" id="KW-1185">Reference proteome</keyword>
<comment type="caution">
    <text evidence="1">The sequence shown here is derived from an EMBL/GenBank/DDBJ whole genome shotgun (WGS) entry which is preliminary data.</text>
</comment>
<proteinExistence type="predicted"/>
<gene>
    <name evidence="1" type="ORF">BOTNAR_0619g00050</name>
</gene>
<reference evidence="1 2" key="1">
    <citation type="submission" date="2017-12" db="EMBL/GenBank/DDBJ databases">
        <title>Comparative genomics of Botrytis spp.</title>
        <authorList>
            <person name="Valero-Jimenez C.A."/>
            <person name="Tapia P."/>
            <person name="Veloso J."/>
            <person name="Silva-Moreno E."/>
            <person name="Staats M."/>
            <person name="Valdes J.H."/>
            <person name="Van Kan J.A.L."/>
        </authorList>
    </citation>
    <scope>NUCLEOTIDE SEQUENCE [LARGE SCALE GENOMIC DNA]</scope>
    <source>
        <strain evidence="1 2">MUCL2120</strain>
    </source>
</reference>
<dbReference type="Proteomes" id="UP000297452">
    <property type="component" value="Unassembled WGS sequence"/>
</dbReference>
<name>A0A4Z1HM08_9HELO</name>
<dbReference type="AlphaFoldDB" id="A0A4Z1HM08"/>
<protein>
    <submittedName>
        <fullName evidence="1">Uncharacterized protein</fullName>
    </submittedName>
</protein>
<evidence type="ECO:0000313" key="2">
    <source>
        <dbReference type="Proteomes" id="UP000297452"/>
    </source>
</evidence>
<evidence type="ECO:0000313" key="1">
    <source>
        <dbReference type="EMBL" id="TGO46023.1"/>
    </source>
</evidence>
<dbReference type="EMBL" id="PQXJ01000618">
    <property type="protein sequence ID" value="TGO46023.1"/>
    <property type="molecule type" value="Genomic_DNA"/>
</dbReference>
<organism evidence="1 2">
    <name type="scientific">Botryotinia narcissicola</name>
    <dbReference type="NCBI Taxonomy" id="278944"/>
    <lineage>
        <taxon>Eukaryota</taxon>
        <taxon>Fungi</taxon>
        <taxon>Dikarya</taxon>
        <taxon>Ascomycota</taxon>
        <taxon>Pezizomycotina</taxon>
        <taxon>Leotiomycetes</taxon>
        <taxon>Helotiales</taxon>
        <taxon>Sclerotiniaceae</taxon>
        <taxon>Botryotinia</taxon>
    </lineage>
</organism>
<accession>A0A4Z1HM08</accession>
<sequence>MFPSKAFKISFNSVPSPSTITPPLLFFQLFATSSKTLSASPSSLHPVPQCFPIKVANTCNADDVNVKLCFFVKVRKASGLKVAGGRRIGRILAFGIGAPAGLKGRIGCTGVANAGDDEGIGFEFVAGVAGGLKSGGSFDFVP</sequence>